<dbReference type="Gene3D" id="3.40.1350.10">
    <property type="match status" value="1"/>
</dbReference>
<sequence length="284" mass="32582">MMKTVKIKKYSGELQDFDMNKLINSLRRSQADENLVQHVARNIVDQVEEGMTTKKIYQMAFNMLKSRSRISASKYNLKKSLMELGSTGFPFEKLVGKLMEFEGFNTQVGVIVQGDCVSHEIDVIAEKENNHYMIECKYHNSQGRFCNVKTPLYVQSRFVDVKQRWKSQVGHDTKLHRGGLYTNTRFTTDAIQYGTCVDLMLVSWDYPPQNSLKARIDKAGLYPLTALATLTKTEKRHLLDKGIVLCKEVYENPILLEQLGINESRQRKILDDSLKLCSAINTLI</sequence>
<dbReference type="InterPro" id="IPR011335">
    <property type="entry name" value="Restrct_endonuc-II-like"/>
</dbReference>
<evidence type="ECO:0000313" key="6">
    <source>
        <dbReference type="Proteomes" id="UP001170954"/>
    </source>
</evidence>
<evidence type="ECO:0000256" key="1">
    <source>
        <dbReference type="ARBA" id="ARBA00022741"/>
    </source>
</evidence>
<keyword evidence="5" id="KW-0255">Endonuclease</keyword>
<gene>
    <name evidence="5" type="ORF">HX018_09210</name>
</gene>
<proteinExistence type="predicted"/>
<keyword evidence="2 3" id="KW-0067">ATP-binding</keyword>
<keyword evidence="5" id="KW-0540">Nuclease</keyword>
<reference evidence="5" key="2">
    <citation type="journal article" date="2022" name="Sci. Total Environ.">
        <title>Prevalence, transmission, and molecular epidemiology of tet(X)-positive bacteria among humans, animals, and environmental niches in China: An epidemiological, and genomic-based study.</title>
        <authorList>
            <person name="Dong N."/>
            <person name="Zeng Y."/>
            <person name="Cai C."/>
            <person name="Sun C."/>
            <person name="Lu J."/>
            <person name="Liu C."/>
            <person name="Zhou H."/>
            <person name="Sun Q."/>
            <person name="Shu L."/>
            <person name="Wang H."/>
            <person name="Wang Y."/>
            <person name="Wang S."/>
            <person name="Wu C."/>
            <person name="Chan E.W."/>
            <person name="Chen G."/>
            <person name="Shen Z."/>
            <person name="Chen S."/>
            <person name="Zhang R."/>
        </authorList>
    </citation>
    <scope>NUCLEOTIDE SEQUENCE</scope>
    <source>
        <strain evidence="5">R1692</strain>
    </source>
</reference>
<keyword evidence="1 3" id="KW-0547">Nucleotide-binding</keyword>
<protein>
    <submittedName>
        <fullName evidence="5">Restriction endonuclease</fullName>
    </submittedName>
</protein>
<keyword evidence="6" id="KW-1185">Reference proteome</keyword>
<reference evidence="5" key="1">
    <citation type="submission" date="2020-06" db="EMBL/GenBank/DDBJ databases">
        <authorList>
            <person name="Dong N."/>
        </authorList>
    </citation>
    <scope>NUCLEOTIDE SEQUENCE</scope>
    <source>
        <strain evidence="5">R1692</strain>
    </source>
</reference>
<name>A0ABT7NNA2_9SPHI</name>
<dbReference type="CDD" id="cd22308">
    <property type="entry name" value="Af1548-like"/>
    <property type="match status" value="1"/>
</dbReference>
<organism evidence="5 6">
    <name type="scientific">Sphingobacterium hotanense</name>
    <dbReference type="NCBI Taxonomy" id="649196"/>
    <lineage>
        <taxon>Bacteria</taxon>
        <taxon>Pseudomonadati</taxon>
        <taxon>Bacteroidota</taxon>
        <taxon>Sphingobacteriia</taxon>
        <taxon>Sphingobacteriales</taxon>
        <taxon>Sphingobacteriaceae</taxon>
        <taxon>Sphingobacterium</taxon>
    </lineage>
</organism>
<dbReference type="InterPro" id="IPR011856">
    <property type="entry name" value="tRNA_endonuc-like_dom_sf"/>
</dbReference>
<dbReference type="PROSITE" id="PS51161">
    <property type="entry name" value="ATP_CONE"/>
    <property type="match status" value="1"/>
</dbReference>
<keyword evidence="5" id="KW-0378">Hydrolase</keyword>
<dbReference type="InterPro" id="IPR007560">
    <property type="entry name" value="Restrct_endonuc_IV_Mrr"/>
</dbReference>
<dbReference type="SUPFAM" id="SSF52980">
    <property type="entry name" value="Restriction endonuclease-like"/>
    <property type="match status" value="1"/>
</dbReference>
<evidence type="ECO:0000256" key="3">
    <source>
        <dbReference type="PROSITE-ProRule" id="PRU00492"/>
    </source>
</evidence>
<accession>A0ABT7NNA2</accession>
<dbReference type="Proteomes" id="UP001170954">
    <property type="component" value="Unassembled WGS sequence"/>
</dbReference>
<evidence type="ECO:0000313" key="5">
    <source>
        <dbReference type="EMBL" id="MDM1048413.1"/>
    </source>
</evidence>
<feature type="domain" description="ATP-cone" evidence="4">
    <location>
        <begin position="5"/>
        <end position="86"/>
    </location>
</feature>
<dbReference type="RefSeq" id="WP_286651221.1">
    <property type="nucleotide sequence ID" value="NZ_JACAGK010000022.1"/>
</dbReference>
<dbReference type="EMBL" id="JACAGK010000022">
    <property type="protein sequence ID" value="MDM1048413.1"/>
    <property type="molecule type" value="Genomic_DNA"/>
</dbReference>
<evidence type="ECO:0000256" key="2">
    <source>
        <dbReference type="ARBA" id="ARBA00022840"/>
    </source>
</evidence>
<comment type="caution">
    <text evidence="5">The sequence shown here is derived from an EMBL/GenBank/DDBJ whole genome shotgun (WGS) entry which is preliminary data.</text>
</comment>
<dbReference type="GO" id="GO:0004519">
    <property type="term" value="F:endonuclease activity"/>
    <property type="evidence" value="ECO:0007669"/>
    <property type="project" value="UniProtKB-KW"/>
</dbReference>
<dbReference type="InterPro" id="IPR005144">
    <property type="entry name" value="ATP-cone_dom"/>
</dbReference>
<dbReference type="Pfam" id="PF04471">
    <property type="entry name" value="Mrr_cat"/>
    <property type="match status" value="1"/>
</dbReference>
<evidence type="ECO:0000259" key="4">
    <source>
        <dbReference type="PROSITE" id="PS51161"/>
    </source>
</evidence>